<name>W9QLG2_9ROSA</name>
<feature type="compositionally biased region" description="Basic and acidic residues" evidence="1">
    <location>
        <begin position="24"/>
        <end position="47"/>
    </location>
</feature>
<feature type="region of interest" description="Disordered" evidence="1">
    <location>
        <begin position="91"/>
        <end position="132"/>
    </location>
</feature>
<keyword evidence="3" id="KW-1185">Reference proteome</keyword>
<evidence type="ECO:0000313" key="3">
    <source>
        <dbReference type="Proteomes" id="UP000030645"/>
    </source>
</evidence>
<dbReference type="AlphaFoldDB" id="W9QLG2"/>
<evidence type="ECO:0000256" key="1">
    <source>
        <dbReference type="SAM" id="MobiDB-lite"/>
    </source>
</evidence>
<accession>W9QLG2</accession>
<feature type="region of interest" description="Disordered" evidence="1">
    <location>
        <begin position="1"/>
        <end position="74"/>
    </location>
</feature>
<reference evidence="3" key="1">
    <citation type="submission" date="2013-01" db="EMBL/GenBank/DDBJ databases">
        <title>Draft Genome Sequence of a Mulberry Tree, Morus notabilis C.K. Schneid.</title>
        <authorList>
            <person name="He N."/>
            <person name="Zhao S."/>
        </authorList>
    </citation>
    <scope>NUCLEOTIDE SEQUENCE</scope>
</reference>
<protein>
    <submittedName>
        <fullName evidence="2">Uncharacterized protein</fullName>
    </submittedName>
</protein>
<gene>
    <name evidence="2" type="ORF">L484_020921</name>
</gene>
<sequence>MEENVELGFGVSKEGILGKTGNVVEKESSVEDGLNRDSSKGKAVVDHEEVEDDGDSSEDEIPYDPTIHDEQSEDDIVVPENVGKVFKKNEKRGKDQVVQDDGGIMIEDSDNDDEGRIMFSMGDANEEEEEVE</sequence>
<dbReference type="EMBL" id="KE343479">
    <property type="protein sequence ID" value="EXB30281.1"/>
    <property type="molecule type" value="Genomic_DNA"/>
</dbReference>
<dbReference type="Proteomes" id="UP000030645">
    <property type="component" value="Unassembled WGS sequence"/>
</dbReference>
<organism evidence="2 3">
    <name type="scientific">Morus notabilis</name>
    <dbReference type="NCBI Taxonomy" id="981085"/>
    <lineage>
        <taxon>Eukaryota</taxon>
        <taxon>Viridiplantae</taxon>
        <taxon>Streptophyta</taxon>
        <taxon>Embryophyta</taxon>
        <taxon>Tracheophyta</taxon>
        <taxon>Spermatophyta</taxon>
        <taxon>Magnoliopsida</taxon>
        <taxon>eudicotyledons</taxon>
        <taxon>Gunneridae</taxon>
        <taxon>Pentapetalae</taxon>
        <taxon>rosids</taxon>
        <taxon>fabids</taxon>
        <taxon>Rosales</taxon>
        <taxon>Moraceae</taxon>
        <taxon>Moreae</taxon>
        <taxon>Morus</taxon>
    </lineage>
</organism>
<evidence type="ECO:0000313" key="2">
    <source>
        <dbReference type="EMBL" id="EXB30281.1"/>
    </source>
</evidence>
<feature type="compositionally biased region" description="Acidic residues" evidence="1">
    <location>
        <begin position="48"/>
        <end position="62"/>
    </location>
</feature>
<proteinExistence type="predicted"/>